<gene>
    <name evidence="3" type="ORF">JZ751_028359</name>
</gene>
<proteinExistence type="predicted"/>
<evidence type="ECO:0000256" key="2">
    <source>
        <dbReference type="SAM" id="MobiDB-lite"/>
    </source>
</evidence>
<dbReference type="EMBL" id="JAFBMS010000082">
    <property type="protein sequence ID" value="KAG9337709.1"/>
    <property type="molecule type" value="Genomic_DNA"/>
</dbReference>
<feature type="region of interest" description="Disordered" evidence="2">
    <location>
        <begin position="396"/>
        <end position="437"/>
    </location>
</feature>
<feature type="compositionally biased region" description="Low complexity" evidence="2">
    <location>
        <begin position="405"/>
        <end position="416"/>
    </location>
</feature>
<name>A0A8T2NBN0_9TELE</name>
<feature type="region of interest" description="Disordered" evidence="2">
    <location>
        <begin position="235"/>
        <end position="282"/>
    </location>
</feature>
<dbReference type="Proteomes" id="UP000824540">
    <property type="component" value="Unassembled WGS sequence"/>
</dbReference>
<feature type="coiled-coil region" evidence="1">
    <location>
        <begin position="21"/>
        <end position="55"/>
    </location>
</feature>
<evidence type="ECO:0008006" key="5">
    <source>
        <dbReference type="Google" id="ProtNLM"/>
    </source>
</evidence>
<dbReference type="OrthoDB" id="9946830at2759"/>
<evidence type="ECO:0000313" key="4">
    <source>
        <dbReference type="Proteomes" id="UP000824540"/>
    </source>
</evidence>
<sequence>MQMGEVNSSADCAWEEEVARRQQMESMVETLQQTAQESELVQEELSGKVERLKAELVVFKSLMTDGSCRPPWLSRGPRLSLGEAIRKNWDLKAPPFLVQDFLSQCWACLFHSRPSHCLWQCFLRIPLPILHNSTLCCRELLWTEVPLTLFQNGRSDRAGSDYVESDHGERSNTEDFETALPESSLVCVRQMSDLDTKIQEKAMKVDMDICRRIDITAKLCDVAQQRNSEDMSKMFHVSPSRAQPEQNRGAVACRKKEHKTTSDEESSEMDADPSNSEEEVAGSLNITDEMKRMLNQLRETFDFDDDCDSLTWEENEETLLLWEDFTNYNTPAAITAAACSADCQGDALEPVSQDGSLGSLIDETDDMNRHLHEYMEMCSMKRGLDVQMETCRRLIKRSGGTGRNSPSFSSVASSDSGNTDEIQDELERDGEVEGPIS</sequence>
<organism evidence="3 4">
    <name type="scientific">Albula glossodonta</name>
    <name type="common">roundjaw bonefish</name>
    <dbReference type="NCBI Taxonomy" id="121402"/>
    <lineage>
        <taxon>Eukaryota</taxon>
        <taxon>Metazoa</taxon>
        <taxon>Chordata</taxon>
        <taxon>Craniata</taxon>
        <taxon>Vertebrata</taxon>
        <taxon>Euteleostomi</taxon>
        <taxon>Actinopterygii</taxon>
        <taxon>Neopterygii</taxon>
        <taxon>Teleostei</taxon>
        <taxon>Albuliformes</taxon>
        <taxon>Albulidae</taxon>
        <taxon>Albula</taxon>
    </lineage>
</organism>
<comment type="caution">
    <text evidence="3">The sequence shown here is derived from an EMBL/GenBank/DDBJ whole genome shotgun (WGS) entry which is preliminary data.</text>
</comment>
<evidence type="ECO:0000313" key="3">
    <source>
        <dbReference type="EMBL" id="KAG9337709.1"/>
    </source>
</evidence>
<dbReference type="PANTHER" id="PTHR14516:SF1">
    <property type="entry name" value="INTERMEDIATE FILAMENT FAMILY ORPHAN 2"/>
    <property type="match status" value="1"/>
</dbReference>
<reference evidence="3" key="1">
    <citation type="thesis" date="2021" institute="BYU ScholarsArchive" country="Provo, UT, USA">
        <title>Applications of and Algorithms for Genome Assembly and Genomic Analyses with an Emphasis on Marine Teleosts.</title>
        <authorList>
            <person name="Pickett B.D."/>
        </authorList>
    </citation>
    <scope>NUCLEOTIDE SEQUENCE</scope>
    <source>
        <strain evidence="3">HI-2016</strain>
    </source>
</reference>
<evidence type="ECO:0000256" key="1">
    <source>
        <dbReference type="SAM" id="Coils"/>
    </source>
</evidence>
<dbReference type="AlphaFoldDB" id="A0A8T2NBN0"/>
<keyword evidence="1" id="KW-0175">Coiled coil</keyword>
<keyword evidence="4" id="KW-1185">Reference proteome</keyword>
<feature type="compositionally biased region" description="Acidic residues" evidence="2">
    <location>
        <begin position="421"/>
        <end position="437"/>
    </location>
</feature>
<protein>
    <recommendedName>
        <fullName evidence="5">Intermediate filament family orphan 2</fullName>
    </recommendedName>
</protein>
<dbReference type="PANTHER" id="PTHR14516">
    <property type="entry name" value="1-PYRROLINE-5-CARBOXYLATE DEHYDROGENASE FAMILY MEMBER"/>
    <property type="match status" value="1"/>
</dbReference>
<feature type="compositionally biased region" description="Acidic residues" evidence="2">
    <location>
        <begin position="263"/>
        <end position="280"/>
    </location>
</feature>
<accession>A0A8T2NBN0</accession>